<evidence type="ECO:0000256" key="2">
    <source>
        <dbReference type="ARBA" id="ARBA00022448"/>
    </source>
</evidence>
<dbReference type="InterPro" id="IPR006311">
    <property type="entry name" value="TAT_signal"/>
</dbReference>
<sequence length="354" mass="39015">MSASQLSRRNLLSAAAGLGLLGLSPLACARGRRLAIYNWGDYLAAELIERFVAKHSRPRVELTQDFYLSEAEMDAKLRAGARYDLAIPIDYMLSALQRDGVLRELDPVPRGVEHLDPALGVWRARVERGGGAYAIPYLWGTTGIGYDSERVDAPTSWTALFDPRYAGRISVIDSKGDVMDQALLASGLGINSTDKPRIREEVWPRLREQKSLLRAYDSNPAAALIAGDTWIAQIDSGDLLRAQSQRPSLRYVIPDEGAALWVDYLAIPAKAAEPELAVEFIEFLLEPEIAALNANTLRFATPNATAVERGLIADAADPQLYPGPDVRQRLFTSENWDGGTKELIDGLWLELRSK</sequence>
<dbReference type="Pfam" id="PF13416">
    <property type="entry name" value="SBP_bac_8"/>
    <property type="match status" value="1"/>
</dbReference>
<dbReference type="PROSITE" id="PS51318">
    <property type="entry name" value="TAT"/>
    <property type="match status" value="1"/>
</dbReference>
<accession>A0A2S9XFT1</accession>
<dbReference type="InterPro" id="IPR001188">
    <property type="entry name" value="Sperm_putr-bd"/>
</dbReference>
<keyword evidence="3" id="KW-0732">Signal</keyword>
<proteinExistence type="predicted"/>
<protein>
    <submittedName>
        <fullName evidence="5">Spermidine/putrescine-binding periplasmic protein</fullName>
    </submittedName>
</protein>
<dbReference type="PRINTS" id="PR00909">
    <property type="entry name" value="SPERMDNBNDNG"/>
</dbReference>
<dbReference type="EMBL" id="PVNK01000232">
    <property type="protein sequence ID" value="PRP91724.1"/>
    <property type="molecule type" value="Genomic_DNA"/>
</dbReference>
<dbReference type="PANTHER" id="PTHR30222">
    <property type="entry name" value="SPERMIDINE/PUTRESCINE-BINDING PERIPLASMIC PROTEIN"/>
    <property type="match status" value="1"/>
</dbReference>
<keyword evidence="4" id="KW-0574">Periplasm</keyword>
<dbReference type="AlphaFoldDB" id="A0A2S9XFT1"/>
<name>A0A2S9XFT1_9BACT</name>
<evidence type="ECO:0000256" key="4">
    <source>
        <dbReference type="ARBA" id="ARBA00022764"/>
    </source>
</evidence>
<dbReference type="GO" id="GO:0015846">
    <property type="term" value="P:polyamine transport"/>
    <property type="evidence" value="ECO:0007669"/>
    <property type="project" value="InterPro"/>
</dbReference>
<dbReference type="PANTHER" id="PTHR30222:SF17">
    <property type="entry name" value="SPERMIDINE_PUTRESCINE-BINDING PERIPLASMIC PROTEIN"/>
    <property type="match status" value="1"/>
</dbReference>
<evidence type="ECO:0000313" key="6">
    <source>
        <dbReference type="Proteomes" id="UP000237968"/>
    </source>
</evidence>
<reference evidence="5 6" key="1">
    <citation type="submission" date="2018-03" db="EMBL/GenBank/DDBJ databases">
        <title>Draft Genome Sequences of the Obligatory Marine Myxobacteria Enhygromyxa salina SWB005.</title>
        <authorList>
            <person name="Poehlein A."/>
            <person name="Moghaddam J.A."/>
            <person name="Harms H."/>
            <person name="Alanjari M."/>
            <person name="Koenig G.M."/>
            <person name="Daniel R."/>
            <person name="Schaeberle T.F."/>
        </authorList>
    </citation>
    <scope>NUCLEOTIDE SEQUENCE [LARGE SCALE GENOMIC DNA]</scope>
    <source>
        <strain evidence="5 6">SWB005</strain>
    </source>
</reference>
<keyword evidence="2" id="KW-0813">Transport</keyword>
<evidence type="ECO:0000313" key="5">
    <source>
        <dbReference type="EMBL" id="PRP91724.1"/>
    </source>
</evidence>
<evidence type="ECO:0000256" key="1">
    <source>
        <dbReference type="ARBA" id="ARBA00004418"/>
    </source>
</evidence>
<dbReference type="GO" id="GO:0019808">
    <property type="term" value="F:polyamine binding"/>
    <property type="evidence" value="ECO:0007669"/>
    <property type="project" value="InterPro"/>
</dbReference>
<organism evidence="5 6">
    <name type="scientific">Enhygromyxa salina</name>
    <dbReference type="NCBI Taxonomy" id="215803"/>
    <lineage>
        <taxon>Bacteria</taxon>
        <taxon>Pseudomonadati</taxon>
        <taxon>Myxococcota</taxon>
        <taxon>Polyangia</taxon>
        <taxon>Nannocystales</taxon>
        <taxon>Nannocystaceae</taxon>
        <taxon>Enhygromyxa</taxon>
    </lineage>
</organism>
<dbReference type="InterPro" id="IPR006059">
    <property type="entry name" value="SBP"/>
</dbReference>
<dbReference type="SUPFAM" id="SSF53850">
    <property type="entry name" value="Periplasmic binding protein-like II"/>
    <property type="match status" value="1"/>
</dbReference>
<evidence type="ECO:0000256" key="3">
    <source>
        <dbReference type="ARBA" id="ARBA00022729"/>
    </source>
</evidence>
<keyword evidence="6" id="KW-1185">Reference proteome</keyword>
<comment type="subcellular location">
    <subcellularLocation>
        <location evidence="1">Periplasm</location>
    </subcellularLocation>
</comment>
<dbReference type="CDD" id="cd13590">
    <property type="entry name" value="PBP2_PotD_PotF_like"/>
    <property type="match status" value="1"/>
</dbReference>
<dbReference type="GO" id="GO:0042597">
    <property type="term" value="C:periplasmic space"/>
    <property type="evidence" value="ECO:0007669"/>
    <property type="project" value="UniProtKB-SubCell"/>
</dbReference>
<dbReference type="Proteomes" id="UP000237968">
    <property type="component" value="Unassembled WGS sequence"/>
</dbReference>
<gene>
    <name evidence="5" type="primary">potD</name>
    <name evidence="5" type="ORF">ENSA5_53040</name>
</gene>
<comment type="caution">
    <text evidence="5">The sequence shown here is derived from an EMBL/GenBank/DDBJ whole genome shotgun (WGS) entry which is preliminary data.</text>
</comment>
<dbReference type="Gene3D" id="3.40.190.10">
    <property type="entry name" value="Periplasmic binding protein-like II"/>
    <property type="match status" value="2"/>
</dbReference>